<feature type="compositionally biased region" description="Polar residues" evidence="1">
    <location>
        <begin position="124"/>
        <end position="133"/>
    </location>
</feature>
<evidence type="ECO:0000313" key="3">
    <source>
        <dbReference type="EMBL" id="AVX29417.1"/>
    </source>
</evidence>
<sequence length="153" mass="17169">MTGFTWSRPVVPTNRIETTVRRNGCFSSTESRLVLESKGHDWPNDLLRNLMNSAWKTQADTEDALYTELRWNGQDGPLKIRSHFHITIGSLKCCLRSESQRTIAQSSGYADETEETGSPCLPNISDSSPTGSTHVVEPERTYCTSTSRTQNEI</sequence>
<evidence type="ECO:0000256" key="1">
    <source>
        <dbReference type="SAM" id="MobiDB-lite"/>
    </source>
</evidence>
<proteinExistence type="predicted"/>
<dbReference type="EMBL" id="MF926423">
    <property type="protein sequence ID" value="AVX29415.1"/>
    <property type="molecule type" value="Genomic_DNA"/>
</dbReference>
<protein>
    <submittedName>
        <fullName evidence="3">Uncharacterized protein</fullName>
    </submittedName>
</protein>
<evidence type="ECO:0000313" key="2">
    <source>
        <dbReference type="EMBL" id="AVX29415.1"/>
    </source>
</evidence>
<feature type="region of interest" description="Disordered" evidence="1">
    <location>
        <begin position="105"/>
        <end position="153"/>
    </location>
</feature>
<reference evidence="3" key="1">
    <citation type="journal article" date="2018" name="Sci. Rep.">
        <title>Analysis of DNAs associated with coconut foliar decay disease implicates a unique single-stranded DNA virus representing a new taxon.</title>
        <authorList>
            <person name="Gronenborn B."/>
            <person name="Randles J.W."/>
            <person name="Knierim D."/>
            <person name="Barriere Q."/>
            <person name="Vetten H.J."/>
            <person name="Warthmann N."/>
            <person name="Cornu D."/>
            <person name="Sileye T."/>
            <person name="Winter S."/>
            <person name="Timchenko T."/>
        </authorList>
    </citation>
    <scope>NUCLEOTIDE SEQUENCE</scope>
    <source>
        <strain evidence="4">CFDA1-[VU-13]</strain>
        <strain evidence="2">CFDA1-[VU-88]</strain>
        <strain evidence="3">CFDA1-[VU-89]</strain>
    </source>
</reference>
<organism evidence="3">
    <name type="scientific">Coconut foliar decay alphasatellite 1</name>
    <dbReference type="NCBI Taxonomy" id="2161874"/>
    <lineage>
        <taxon>Viruses</taxon>
        <taxon>Viruses incertae sedis</taxon>
        <taxon>Alphasatellitidae</taxon>
        <taxon>Petromoalphasatellitinae</taxon>
        <taxon>Cocosatellite</taxon>
        <taxon>Cocosatellite cocos</taxon>
    </lineage>
</organism>
<feature type="compositionally biased region" description="Polar residues" evidence="1">
    <location>
        <begin position="142"/>
        <end position="153"/>
    </location>
</feature>
<name>A0A2R4N981_9VIRU</name>
<dbReference type="EMBL" id="MF926424">
    <property type="protein sequence ID" value="AVX29417.1"/>
    <property type="molecule type" value="Genomic_DNA"/>
</dbReference>
<dbReference type="Proteomes" id="UP001225350">
    <property type="component" value="Segment"/>
</dbReference>
<evidence type="ECO:0000313" key="4">
    <source>
        <dbReference type="EMBL" id="AVX29419.1"/>
    </source>
</evidence>
<accession>A0A2R4N981</accession>
<dbReference type="EMBL" id="MF926425">
    <property type="protein sequence ID" value="AVX29419.1"/>
    <property type="molecule type" value="Genomic_DNA"/>
</dbReference>